<dbReference type="InterPro" id="IPR011042">
    <property type="entry name" value="6-blade_b-propeller_TolB-like"/>
</dbReference>
<dbReference type="Gene3D" id="2.120.10.30">
    <property type="entry name" value="TolB, C-terminal domain"/>
    <property type="match status" value="1"/>
</dbReference>
<keyword evidence="1" id="KW-0472">Membrane</keyword>
<evidence type="ECO:0000313" key="2">
    <source>
        <dbReference type="EMBL" id="MDO7868453.1"/>
    </source>
</evidence>
<dbReference type="Proteomes" id="UP001233314">
    <property type="component" value="Unassembled WGS sequence"/>
</dbReference>
<keyword evidence="3" id="KW-1185">Reference proteome</keyword>
<feature type="transmembrane region" description="Helical" evidence="1">
    <location>
        <begin position="38"/>
        <end position="58"/>
    </location>
</feature>
<sequence>MTDALREELARIGDGAAPVTVAPDVWARGRRARRRDRVVLGAAALTVLVALAGLGLTVRGVAHDAAPVGTGVEAVPSVIQGVPQRLIRNYESGEVWDRRVGETDLAIGRGAMAFGSGQSVYEPVVVTAADGVYHPLELPGWYGNTTAGFSESNVPLALSPDGARLAWAWADLDAPQRSPVPSGIRIGDLRTGHVRTIRLVGRDGIVVGAIAWSPDGRWLVWQGRMQTTWTRDTTRSGPNSEVAGRIGPGGVSQAVPLTQTSSVALAIENSGRVLLVGSHGWSTWGGRGVDRGFLRTREPDTLPGDGTAGAMSPAGHLALAGGVVPTSAVTFVNTGSRAALDRNVPDPPYSEGALIQPVGWIDDDHVVVVATAAHDVSDAGWRHGETRLAVVSAPWASDDVWKPVASFDTDYEKTGEIKAPTVAVDLMSLDHPTRDFPAPTWPWSDERKAAVIGGAALAVVAVLVFVVSHRRGRRLRD</sequence>
<evidence type="ECO:0008006" key="4">
    <source>
        <dbReference type="Google" id="ProtNLM"/>
    </source>
</evidence>
<keyword evidence="1" id="KW-1133">Transmembrane helix</keyword>
<proteinExistence type="predicted"/>
<reference evidence="2 3" key="1">
    <citation type="submission" date="2023-07" db="EMBL/GenBank/DDBJ databases">
        <title>Nocardioides sp. nov WY-20 isolated from soil.</title>
        <authorList>
            <person name="Liu B."/>
            <person name="Wan Y."/>
        </authorList>
    </citation>
    <scope>NUCLEOTIDE SEQUENCE [LARGE SCALE GENOMIC DNA]</scope>
    <source>
        <strain evidence="2 3">WY-20</strain>
    </source>
</reference>
<dbReference type="InterPro" id="IPR011659">
    <property type="entry name" value="WD40"/>
</dbReference>
<comment type="caution">
    <text evidence="2">The sequence shown here is derived from an EMBL/GenBank/DDBJ whole genome shotgun (WGS) entry which is preliminary data.</text>
</comment>
<accession>A0ABT9B2L6</accession>
<dbReference type="Pfam" id="PF07676">
    <property type="entry name" value="PD40"/>
    <property type="match status" value="1"/>
</dbReference>
<organism evidence="2 3">
    <name type="scientific">Nocardioides jiangxiensis</name>
    <dbReference type="NCBI Taxonomy" id="3064524"/>
    <lineage>
        <taxon>Bacteria</taxon>
        <taxon>Bacillati</taxon>
        <taxon>Actinomycetota</taxon>
        <taxon>Actinomycetes</taxon>
        <taxon>Propionibacteriales</taxon>
        <taxon>Nocardioidaceae</taxon>
        <taxon>Nocardioides</taxon>
    </lineage>
</organism>
<feature type="transmembrane region" description="Helical" evidence="1">
    <location>
        <begin position="449"/>
        <end position="467"/>
    </location>
</feature>
<protein>
    <recommendedName>
        <fullName evidence="4">WD40 repeat domain-containing protein</fullName>
    </recommendedName>
</protein>
<evidence type="ECO:0000313" key="3">
    <source>
        <dbReference type="Proteomes" id="UP001233314"/>
    </source>
</evidence>
<dbReference type="EMBL" id="JAUQTA010000001">
    <property type="protein sequence ID" value="MDO7868453.1"/>
    <property type="molecule type" value="Genomic_DNA"/>
</dbReference>
<dbReference type="SUPFAM" id="SSF69322">
    <property type="entry name" value="Tricorn protease domain 2"/>
    <property type="match status" value="1"/>
</dbReference>
<name>A0ABT9B2L6_9ACTN</name>
<evidence type="ECO:0000256" key="1">
    <source>
        <dbReference type="SAM" id="Phobius"/>
    </source>
</evidence>
<dbReference type="RefSeq" id="WP_305027829.1">
    <property type="nucleotide sequence ID" value="NZ_JAUQTA010000001.1"/>
</dbReference>
<keyword evidence="1" id="KW-0812">Transmembrane</keyword>
<gene>
    <name evidence="2" type="ORF">Q5722_08750</name>
</gene>